<protein>
    <submittedName>
        <fullName evidence="1">Uncharacterized protein</fullName>
    </submittedName>
</protein>
<comment type="caution">
    <text evidence="1">The sequence shown here is derived from an EMBL/GenBank/DDBJ whole genome shotgun (WGS) entry which is preliminary data.</text>
</comment>
<keyword evidence="2" id="KW-1185">Reference proteome</keyword>
<evidence type="ECO:0000313" key="2">
    <source>
        <dbReference type="Proteomes" id="UP000729402"/>
    </source>
</evidence>
<dbReference type="AlphaFoldDB" id="A0A8J5VG43"/>
<gene>
    <name evidence="1" type="ORF">GUJ93_ZPchr0004g39987</name>
</gene>
<evidence type="ECO:0000313" key="1">
    <source>
        <dbReference type="EMBL" id="KAG8065775.1"/>
    </source>
</evidence>
<reference evidence="1" key="2">
    <citation type="submission" date="2021-02" db="EMBL/GenBank/DDBJ databases">
        <authorList>
            <person name="Kimball J.A."/>
            <person name="Haas M.W."/>
            <person name="Macchietto M."/>
            <person name="Kono T."/>
            <person name="Duquette J."/>
            <person name="Shao M."/>
        </authorList>
    </citation>
    <scope>NUCLEOTIDE SEQUENCE</scope>
    <source>
        <tissue evidence="1">Fresh leaf tissue</tissue>
    </source>
</reference>
<dbReference type="EMBL" id="JAAALK010000285">
    <property type="protein sequence ID" value="KAG8065775.1"/>
    <property type="molecule type" value="Genomic_DNA"/>
</dbReference>
<sequence>MNLYCFADENMWGHLIGAQSQGTQYPWRRTGTWATVTRSARNPPPGCAPTLTTFPNTRNGCVIHLPKFVSSSGTFSDKKVNVDDIVASGERLNGNEVVTSGEKVKCDEIMLFGEKVNSGNNIMGTNSPTSLSMATAAIVYLAFSGEK</sequence>
<proteinExistence type="predicted"/>
<name>A0A8J5VG43_ZIZPA</name>
<accession>A0A8J5VG43</accession>
<reference evidence="1" key="1">
    <citation type="journal article" date="2021" name="bioRxiv">
        <title>Whole Genome Assembly and Annotation of Northern Wild Rice, Zizania palustris L., Supports a Whole Genome Duplication in the Zizania Genus.</title>
        <authorList>
            <person name="Haas M."/>
            <person name="Kono T."/>
            <person name="Macchietto M."/>
            <person name="Millas R."/>
            <person name="McGilp L."/>
            <person name="Shao M."/>
            <person name="Duquette J."/>
            <person name="Hirsch C.N."/>
            <person name="Kimball J."/>
        </authorList>
    </citation>
    <scope>NUCLEOTIDE SEQUENCE</scope>
    <source>
        <tissue evidence="1">Fresh leaf tissue</tissue>
    </source>
</reference>
<dbReference type="Proteomes" id="UP000729402">
    <property type="component" value="Unassembled WGS sequence"/>
</dbReference>
<organism evidence="1 2">
    <name type="scientific">Zizania palustris</name>
    <name type="common">Northern wild rice</name>
    <dbReference type="NCBI Taxonomy" id="103762"/>
    <lineage>
        <taxon>Eukaryota</taxon>
        <taxon>Viridiplantae</taxon>
        <taxon>Streptophyta</taxon>
        <taxon>Embryophyta</taxon>
        <taxon>Tracheophyta</taxon>
        <taxon>Spermatophyta</taxon>
        <taxon>Magnoliopsida</taxon>
        <taxon>Liliopsida</taxon>
        <taxon>Poales</taxon>
        <taxon>Poaceae</taxon>
        <taxon>BOP clade</taxon>
        <taxon>Oryzoideae</taxon>
        <taxon>Oryzeae</taxon>
        <taxon>Zizaniinae</taxon>
        <taxon>Zizania</taxon>
    </lineage>
</organism>